<evidence type="ECO:0000313" key="2">
    <source>
        <dbReference type="Proteomes" id="UP001220658"/>
    </source>
</evidence>
<sequence length="116" mass="13799">MKNDNFDEVREINDFRSLQNILSFSRELRSKNLDMYVANRLLCMAYIFSELPNPTDEELIVITTVVMDAWYRSDSIQIGTLIRYLLEKYTNKKYSLNQIKQLDSDELLEDCVWNIC</sequence>
<evidence type="ECO:0000313" key="1">
    <source>
        <dbReference type="EMBL" id="MDC0828333.1"/>
    </source>
</evidence>
<proteinExistence type="predicted"/>
<gene>
    <name evidence="1" type="ORF">POG00_06350</name>
</gene>
<dbReference type="RefSeq" id="WP_195191403.1">
    <property type="nucleotide sequence ID" value="NZ_JADMUL010000019.1"/>
</dbReference>
<reference evidence="1" key="1">
    <citation type="submission" date="2023-01" db="EMBL/GenBank/DDBJ databases">
        <title>Human gut microbiome strain richness.</title>
        <authorList>
            <person name="Chen-Liaw A."/>
        </authorList>
    </citation>
    <scope>NUCLEOTIDE SEQUENCE</scope>
    <source>
        <strain evidence="1">D55st1_G4_D55t1_190419</strain>
    </source>
</reference>
<dbReference type="Proteomes" id="UP001220658">
    <property type="component" value="Unassembled WGS sequence"/>
</dbReference>
<accession>A0AAW6FT99</accession>
<protein>
    <submittedName>
        <fullName evidence="1">Uncharacterized protein</fullName>
    </submittedName>
</protein>
<dbReference type="EMBL" id="JAQNCK010000015">
    <property type="protein sequence ID" value="MDC0828333.1"/>
    <property type="molecule type" value="Genomic_DNA"/>
</dbReference>
<organism evidence="1 2">
    <name type="scientific">Faecalitalea cylindroides</name>
    <dbReference type="NCBI Taxonomy" id="39483"/>
    <lineage>
        <taxon>Bacteria</taxon>
        <taxon>Bacillati</taxon>
        <taxon>Bacillota</taxon>
        <taxon>Erysipelotrichia</taxon>
        <taxon>Erysipelotrichales</taxon>
        <taxon>Erysipelotrichaceae</taxon>
        <taxon>Faecalitalea</taxon>
    </lineage>
</organism>
<comment type="caution">
    <text evidence="1">The sequence shown here is derived from an EMBL/GenBank/DDBJ whole genome shotgun (WGS) entry which is preliminary data.</text>
</comment>
<name>A0AAW6FT99_9FIRM</name>
<dbReference type="AlphaFoldDB" id="A0AAW6FT99"/>